<dbReference type="PATRIC" id="fig|46429.4.peg.2332"/>
<gene>
    <name evidence="2" type="ORF">BV95_02355</name>
</gene>
<evidence type="ECO:0000256" key="1">
    <source>
        <dbReference type="SAM" id="Phobius"/>
    </source>
</evidence>
<name>A0A081RDS5_SPHCR</name>
<dbReference type="eggNOG" id="COG3619">
    <property type="taxonomic scope" value="Bacteria"/>
</dbReference>
<accession>A0A081RDS5</accession>
<proteinExistence type="predicted"/>
<reference evidence="2 3" key="1">
    <citation type="submission" date="2014-02" db="EMBL/GenBank/DDBJ databases">
        <title>Whole genome sequence of Sphingobium chlorophenolicum NBRC 16172.</title>
        <authorList>
            <person name="Gan H.M."/>
            <person name="Gan H.Y."/>
            <person name="Chew T.H."/>
            <person name="Savka M.A."/>
        </authorList>
    </citation>
    <scope>NUCLEOTIDE SEQUENCE [LARGE SCALE GENOMIC DNA]</scope>
    <source>
        <strain evidence="2 3">NBRC 16172</strain>
    </source>
</reference>
<evidence type="ECO:0008006" key="4">
    <source>
        <dbReference type="Google" id="ProtNLM"/>
    </source>
</evidence>
<feature type="transmembrane region" description="Helical" evidence="1">
    <location>
        <begin position="48"/>
        <end position="75"/>
    </location>
</feature>
<feature type="transmembrane region" description="Helical" evidence="1">
    <location>
        <begin position="110"/>
        <end position="127"/>
    </location>
</feature>
<dbReference type="OrthoDB" id="885342at2"/>
<dbReference type="PANTHER" id="PTHR37314">
    <property type="entry name" value="SLR0142 PROTEIN"/>
    <property type="match status" value="1"/>
</dbReference>
<dbReference type="EMBL" id="JFHR01000024">
    <property type="protein sequence ID" value="KEQ53348.1"/>
    <property type="molecule type" value="Genomic_DNA"/>
</dbReference>
<evidence type="ECO:0000313" key="3">
    <source>
        <dbReference type="Proteomes" id="UP000028411"/>
    </source>
</evidence>
<sequence>MLRYEPHFRRLAFALAALAGFVDAMGFLKSGGLFVSFMSGNSTRLAIGVAQSATAALAAAALIVLFVTGVILNLLVVDRFAFAHRKVIAMMGVCILLIAAAIFQSLDIPLLTIGLLCMAMGALNTIFRREGEVSIGLTYMTGTLVKLGYRLAEAVRGGDRTGWQPYLLLWLSLICGGIAGAITYGWSPTACFWTAAGIALLSLLFMHRMIPNR</sequence>
<dbReference type="AlphaFoldDB" id="A0A081RDS5"/>
<dbReference type="Pfam" id="PF06912">
    <property type="entry name" value="DUF1275"/>
    <property type="match status" value="1"/>
</dbReference>
<dbReference type="InterPro" id="IPR010699">
    <property type="entry name" value="DUF1275"/>
</dbReference>
<keyword evidence="1" id="KW-1133">Transmembrane helix</keyword>
<feature type="transmembrane region" description="Helical" evidence="1">
    <location>
        <begin position="192"/>
        <end position="210"/>
    </location>
</feature>
<dbReference type="RefSeq" id="WP_037451754.1">
    <property type="nucleotide sequence ID" value="NZ_JFHR01000024.1"/>
</dbReference>
<dbReference type="Proteomes" id="UP000028411">
    <property type="component" value="Unassembled WGS sequence"/>
</dbReference>
<dbReference type="PANTHER" id="PTHR37314:SF4">
    <property type="entry name" value="UPF0700 TRANSMEMBRANE PROTEIN YOAK"/>
    <property type="match status" value="1"/>
</dbReference>
<evidence type="ECO:0000313" key="2">
    <source>
        <dbReference type="EMBL" id="KEQ53348.1"/>
    </source>
</evidence>
<protein>
    <recommendedName>
        <fullName evidence="4">DUF1275 domain-containing protein</fullName>
    </recommendedName>
</protein>
<feature type="transmembrane region" description="Helical" evidence="1">
    <location>
        <begin position="87"/>
        <end position="104"/>
    </location>
</feature>
<comment type="caution">
    <text evidence="2">The sequence shown here is derived from an EMBL/GenBank/DDBJ whole genome shotgun (WGS) entry which is preliminary data.</text>
</comment>
<organism evidence="2 3">
    <name type="scientific">Sphingobium chlorophenolicum</name>
    <dbReference type="NCBI Taxonomy" id="46429"/>
    <lineage>
        <taxon>Bacteria</taxon>
        <taxon>Pseudomonadati</taxon>
        <taxon>Pseudomonadota</taxon>
        <taxon>Alphaproteobacteria</taxon>
        <taxon>Sphingomonadales</taxon>
        <taxon>Sphingomonadaceae</taxon>
        <taxon>Sphingobium</taxon>
    </lineage>
</organism>
<keyword evidence="1" id="KW-0472">Membrane</keyword>
<keyword evidence="1" id="KW-0812">Transmembrane</keyword>
<feature type="transmembrane region" description="Helical" evidence="1">
    <location>
        <begin position="166"/>
        <end position="186"/>
    </location>
</feature>